<dbReference type="GO" id="GO:0002758">
    <property type="term" value="P:innate immune response-activating signaling pathway"/>
    <property type="evidence" value="ECO:0007669"/>
    <property type="project" value="UniProtKB-ARBA"/>
</dbReference>
<keyword evidence="2" id="KW-0611">Plant defense</keyword>
<proteinExistence type="predicted"/>
<dbReference type="GO" id="GO:0042742">
    <property type="term" value="P:defense response to bacterium"/>
    <property type="evidence" value="ECO:0007669"/>
    <property type="project" value="UniProtKB-ARBA"/>
</dbReference>
<dbReference type="SUPFAM" id="SSF52540">
    <property type="entry name" value="P-loop containing nucleoside triphosphate hydrolases"/>
    <property type="match status" value="1"/>
</dbReference>
<sequence length="1223" mass="136691">MRIEKCDEIINGHDDDDGVGVHSGSEADRGDSGTDNVREGKDSLQYLILSFFFSIMTGLEVAAALAAIIGIVAAPFLQTSFDTLKTRFMKITKAQVSSSTSHPTPSTSAVSASFESQPSLHTISSELLALEDAMENIPLLIQLAQSIHNITGGIEKFLTQVRDAAYAAEDLVDELEYEELQRTVEWEATGSSKSEAKIEADGQKIIIETPAAATAHDLQSPASTHAGAQAVVGAQPSAPTHDKSDDTSDDGCGCLAFLKKLFTKCFTCGSPAAPTTVQAPSALPEGPSSQPPPAQLPQPSSSQPRLSEQAQLHHQPHISTSKITAERISRTIDELNQVARRLKEACTLAMASSQAMKVGKKEEATAIPSHRVTTSTINSSMVYGRDDKKQQITNTLYEDSTSQQVSIIALIGVGGVGKTTLAQYVFNDDDMVKLFEFKVWICVSDDYKKERIIKEIIMDTASSKVKTSAELQSTTSMDTLENMLIANISNKRLLLVLDDVWSEQWTEILLPLRVSKTKSCRIIVTTREKKNIITLPREVADHCKVIIINLEGLEEAAYQRLFDEHAFGAQDPKNHPKGQMLQGIGRQIAKKLKGSPLAAKTVGAVLRERLEIDHWNRVLNSELWSLGNQEAGDIMPALMLSYLHLPSYLQRCFSYCAIFPKDHDFDRKSLVNMWIAQGYISSKQGDEWLEKIGLEYFKNLESRSFFTKSDNNYYKMHDLLLDLAMFVSLKECFVYHSARQYGDPGTCHHLSIRSRAGQLPEALMLRLKVVRTLNTFGVRSIDNWEGASQALQSMKRVRVLVLSRISSMSFTNQFTLKEIGHLIHLRYLDLSRIAISVVPESICSLYHLQTLLFYPYEAIEFPERMNNLIKLRHLVAGKTSIASIPCIGRLRHLQKLPVFHVRSGKQYNVGQLEEMNELTGELQIWNMDCIEAVDDAKQARLGKKERLKVLRFVWRSDAADAAGELHDSIFDCLTPPLTLEELHILHHPGRNPPSWLTPRSLTYIQRLSLSACCRWRSLSHIAELPHLEYLSIEKMSLEVELGDGSAAFPSLLKLDMRQVSVSFRKKGKLRTNQLLFLPQLQVLELYLCRKLEGFNMPPSLQSLYINNCDLDLPACLKGLSSLTSLEIRHQYSFISFNGEATASLTSLRRLSIWNCINFRWLPKLGFPASLEKLDIVECSQQLHDKLKDFASPEWSMVKRIPDKNINSSAENPSDNASINSILT</sequence>
<feature type="region of interest" description="Disordered" evidence="3">
    <location>
        <begin position="95"/>
        <end position="115"/>
    </location>
</feature>
<dbReference type="PRINTS" id="PR00364">
    <property type="entry name" value="DISEASERSIST"/>
</dbReference>
<dbReference type="InterPro" id="IPR027417">
    <property type="entry name" value="P-loop_NTPase"/>
</dbReference>
<feature type="compositionally biased region" description="Low complexity" evidence="3">
    <location>
        <begin position="96"/>
        <end position="113"/>
    </location>
</feature>
<dbReference type="Pfam" id="PF23598">
    <property type="entry name" value="LRR_14"/>
    <property type="match status" value="1"/>
</dbReference>
<organism evidence="8 9">
    <name type="scientific">Apostasia shenzhenica</name>
    <dbReference type="NCBI Taxonomy" id="1088818"/>
    <lineage>
        <taxon>Eukaryota</taxon>
        <taxon>Viridiplantae</taxon>
        <taxon>Streptophyta</taxon>
        <taxon>Embryophyta</taxon>
        <taxon>Tracheophyta</taxon>
        <taxon>Spermatophyta</taxon>
        <taxon>Magnoliopsida</taxon>
        <taxon>Liliopsida</taxon>
        <taxon>Asparagales</taxon>
        <taxon>Orchidaceae</taxon>
        <taxon>Apostasioideae</taxon>
        <taxon>Apostasia</taxon>
    </lineage>
</organism>
<evidence type="ECO:0000259" key="5">
    <source>
        <dbReference type="Pfam" id="PF00931"/>
    </source>
</evidence>
<evidence type="ECO:0000259" key="6">
    <source>
        <dbReference type="Pfam" id="PF23559"/>
    </source>
</evidence>
<dbReference type="InterPro" id="IPR058922">
    <property type="entry name" value="WHD_DRP"/>
</dbReference>
<dbReference type="InterPro" id="IPR042197">
    <property type="entry name" value="Apaf_helical"/>
</dbReference>
<dbReference type="PANTHER" id="PTHR23155">
    <property type="entry name" value="DISEASE RESISTANCE PROTEIN RP"/>
    <property type="match status" value="1"/>
</dbReference>
<protein>
    <submittedName>
        <fullName evidence="8">Disease resistance RPP13-like protein 1</fullName>
    </submittedName>
</protein>
<evidence type="ECO:0000256" key="4">
    <source>
        <dbReference type="SAM" id="Phobius"/>
    </source>
</evidence>
<evidence type="ECO:0000259" key="7">
    <source>
        <dbReference type="Pfam" id="PF23598"/>
    </source>
</evidence>
<dbReference type="OrthoDB" id="1534087at2759"/>
<dbReference type="GO" id="GO:0009626">
    <property type="term" value="P:plant-type hypersensitive response"/>
    <property type="evidence" value="ECO:0007669"/>
    <property type="project" value="UniProtKB-ARBA"/>
</dbReference>
<dbReference type="InterPro" id="IPR036388">
    <property type="entry name" value="WH-like_DNA-bd_sf"/>
</dbReference>
<dbReference type="Gene3D" id="1.10.10.10">
    <property type="entry name" value="Winged helix-like DNA-binding domain superfamily/Winged helix DNA-binding domain"/>
    <property type="match status" value="1"/>
</dbReference>
<feature type="domain" description="Disease resistance R13L4/SHOC-2-like LRR" evidence="7">
    <location>
        <begin position="778"/>
        <end position="1086"/>
    </location>
</feature>
<dbReference type="Pfam" id="PF00931">
    <property type="entry name" value="NB-ARC"/>
    <property type="match status" value="1"/>
</dbReference>
<feature type="region of interest" description="Disordered" evidence="3">
    <location>
        <begin position="276"/>
        <end position="325"/>
    </location>
</feature>
<feature type="domain" description="Disease resistance protein winged helix" evidence="6">
    <location>
        <begin position="658"/>
        <end position="724"/>
    </location>
</feature>
<evidence type="ECO:0000256" key="3">
    <source>
        <dbReference type="SAM" id="MobiDB-lite"/>
    </source>
</evidence>
<dbReference type="Gene3D" id="3.40.50.300">
    <property type="entry name" value="P-loop containing nucleotide triphosphate hydrolases"/>
    <property type="match status" value="1"/>
</dbReference>
<feature type="compositionally biased region" description="Basic and acidic residues" evidence="3">
    <location>
        <begin position="25"/>
        <end position="36"/>
    </location>
</feature>
<keyword evidence="4" id="KW-1133">Transmembrane helix</keyword>
<dbReference type="InterPro" id="IPR032675">
    <property type="entry name" value="LRR_dom_sf"/>
</dbReference>
<dbReference type="SUPFAM" id="SSF52058">
    <property type="entry name" value="L domain-like"/>
    <property type="match status" value="1"/>
</dbReference>
<dbReference type="GO" id="GO:0043531">
    <property type="term" value="F:ADP binding"/>
    <property type="evidence" value="ECO:0007669"/>
    <property type="project" value="InterPro"/>
</dbReference>
<keyword evidence="9" id="KW-1185">Reference proteome</keyword>
<dbReference type="EMBL" id="KZ452040">
    <property type="protein sequence ID" value="PKA49103.1"/>
    <property type="molecule type" value="Genomic_DNA"/>
</dbReference>
<evidence type="ECO:0000256" key="1">
    <source>
        <dbReference type="ARBA" id="ARBA00022737"/>
    </source>
</evidence>
<reference evidence="8 9" key="1">
    <citation type="journal article" date="2017" name="Nature">
        <title>The Apostasia genome and the evolution of orchids.</title>
        <authorList>
            <person name="Zhang G.Q."/>
            <person name="Liu K.W."/>
            <person name="Li Z."/>
            <person name="Lohaus R."/>
            <person name="Hsiao Y.Y."/>
            <person name="Niu S.C."/>
            <person name="Wang J.Y."/>
            <person name="Lin Y.C."/>
            <person name="Xu Q."/>
            <person name="Chen L.J."/>
            <person name="Yoshida K."/>
            <person name="Fujiwara S."/>
            <person name="Wang Z.W."/>
            <person name="Zhang Y.Q."/>
            <person name="Mitsuda N."/>
            <person name="Wang M."/>
            <person name="Liu G.H."/>
            <person name="Pecoraro L."/>
            <person name="Huang H.X."/>
            <person name="Xiao X.J."/>
            <person name="Lin M."/>
            <person name="Wu X.Y."/>
            <person name="Wu W.L."/>
            <person name="Chen Y.Y."/>
            <person name="Chang S.B."/>
            <person name="Sakamoto S."/>
            <person name="Ohme-Takagi M."/>
            <person name="Yagi M."/>
            <person name="Zeng S.J."/>
            <person name="Shen C.Y."/>
            <person name="Yeh C.M."/>
            <person name="Luo Y.B."/>
            <person name="Tsai W.C."/>
            <person name="Van de Peer Y."/>
            <person name="Liu Z.J."/>
        </authorList>
    </citation>
    <scope>NUCLEOTIDE SEQUENCE [LARGE SCALE GENOMIC DNA]</scope>
    <source>
        <strain evidence="9">cv. Shenzhen</strain>
        <tissue evidence="8">Stem</tissue>
    </source>
</reference>
<feature type="region of interest" description="Disordered" evidence="3">
    <location>
        <begin position="11"/>
        <end position="36"/>
    </location>
</feature>
<keyword evidence="4" id="KW-0812">Transmembrane</keyword>
<dbReference type="Gene3D" id="1.10.8.430">
    <property type="entry name" value="Helical domain of apoptotic protease-activating factors"/>
    <property type="match status" value="1"/>
</dbReference>
<accession>A0A2I0A0M5</accession>
<evidence type="ECO:0000313" key="9">
    <source>
        <dbReference type="Proteomes" id="UP000236161"/>
    </source>
</evidence>
<dbReference type="InterPro" id="IPR044974">
    <property type="entry name" value="Disease_R_plants"/>
</dbReference>
<keyword evidence="1" id="KW-0677">Repeat</keyword>
<feature type="transmembrane region" description="Helical" evidence="4">
    <location>
        <begin position="46"/>
        <end position="77"/>
    </location>
</feature>
<evidence type="ECO:0000313" key="8">
    <source>
        <dbReference type="EMBL" id="PKA49103.1"/>
    </source>
</evidence>
<evidence type="ECO:0000256" key="2">
    <source>
        <dbReference type="ARBA" id="ARBA00022821"/>
    </source>
</evidence>
<feature type="compositionally biased region" description="Polar residues" evidence="3">
    <location>
        <begin position="305"/>
        <end position="323"/>
    </location>
</feature>
<name>A0A2I0A0M5_9ASPA</name>
<dbReference type="Proteomes" id="UP000236161">
    <property type="component" value="Unassembled WGS sequence"/>
</dbReference>
<dbReference type="InterPro" id="IPR055414">
    <property type="entry name" value="LRR_R13L4/SHOC2-like"/>
</dbReference>
<dbReference type="Gene3D" id="3.80.10.10">
    <property type="entry name" value="Ribonuclease Inhibitor"/>
    <property type="match status" value="2"/>
</dbReference>
<dbReference type="InterPro" id="IPR002182">
    <property type="entry name" value="NB-ARC"/>
</dbReference>
<keyword evidence="4" id="KW-0472">Membrane</keyword>
<dbReference type="FunFam" id="1.10.10.10:FF:000322">
    <property type="entry name" value="Probable disease resistance protein At1g63360"/>
    <property type="match status" value="1"/>
</dbReference>
<feature type="domain" description="NB-ARC" evidence="5">
    <location>
        <begin position="386"/>
        <end position="530"/>
    </location>
</feature>
<dbReference type="PANTHER" id="PTHR23155:SF1241">
    <property type="entry name" value="DISEASE RESISTANCE RPP13-LIKE PROTEIN 1-RELATED"/>
    <property type="match status" value="1"/>
</dbReference>
<dbReference type="AlphaFoldDB" id="A0A2I0A0M5"/>
<feature type="region of interest" description="Disordered" evidence="3">
    <location>
        <begin position="215"/>
        <end position="249"/>
    </location>
</feature>
<dbReference type="STRING" id="1088818.A0A2I0A0M5"/>
<gene>
    <name evidence="8" type="primary">RPPL1</name>
    <name evidence="8" type="ORF">AXF42_Ash010787</name>
</gene>
<dbReference type="Pfam" id="PF23559">
    <property type="entry name" value="WHD_DRP"/>
    <property type="match status" value="1"/>
</dbReference>